<organism evidence="2 3">
    <name type="scientific">Allacma fusca</name>
    <dbReference type="NCBI Taxonomy" id="39272"/>
    <lineage>
        <taxon>Eukaryota</taxon>
        <taxon>Metazoa</taxon>
        <taxon>Ecdysozoa</taxon>
        <taxon>Arthropoda</taxon>
        <taxon>Hexapoda</taxon>
        <taxon>Collembola</taxon>
        <taxon>Symphypleona</taxon>
        <taxon>Sminthuridae</taxon>
        <taxon>Allacma</taxon>
    </lineage>
</organism>
<keyword evidence="3" id="KW-1185">Reference proteome</keyword>
<evidence type="ECO:0000256" key="1">
    <source>
        <dbReference type="SAM" id="MobiDB-lite"/>
    </source>
</evidence>
<proteinExistence type="predicted"/>
<reference evidence="2" key="1">
    <citation type="submission" date="2021-06" db="EMBL/GenBank/DDBJ databases">
        <authorList>
            <person name="Hodson N. C."/>
            <person name="Mongue J. A."/>
            <person name="Jaron S. K."/>
        </authorList>
    </citation>
    <scope>NUCLEOTIDE SEQUENCE</scope>
</reference>
<name>A0A8J2PC97_9HEXA</name>
<evidence type="ECO:0000313" key="2">
    <source>
        <dbReference type="EMBL" id="CAG7817767.1"/>
    </source>
</evidence>
<feature type="compositionally biased region" description="Polar residues" evidence="1">
    <location>
        <begin position="117"/>
        <end position="126"/>
    </location>
</feature>
<accession>A0A8J2PC97</accession>
<dbReference type="EMBL" id="CAJVCH010402906">
    <property type="protein sequence ID" value="CAG7817767.1"/>
    <property type="molecule type" value="Genomic_DNA"/>
</dbReference>
<evidence type="ECO:0000313" key="3">
    <source>
        <dbReference type="Proteomes" id="UP000708208"/>
    </source>
</evidence>
<feature type="region of interest" description="Disordered" evidence="1">
    <location>
        <begin position="103"/>
        <end position="126"/>
    </location>
</feature>
<protein>
    <submittedName>
        <fullName evidence="2">Uncharacterized protein</fullName>
    </submittedName>
</protein>
<dbReference type="AlphaFoldDB" id="A0A8J2PC97"/>
<gene>
    <name evidence="2" type="ORF">AFUS01_LOCUS28314</name>
</gene>
<sequence>QKRQSEVASILQQEQLKLMAKDQTEGKVVMAITQSGFNLPDEENNLPGCSYGNRESPSLLQQLRGENYFVDNSNDGEEEDDGDYNFILEDALDTQDVNMNCVFQQNGNPTHPDPDNESVSSDITYD</sequence>
<feature type="non-terminal residue" evidence="2">
    <location>
        <position position="1"/>
    </location>
</feature>
<comment type="caution">
    <text evidence="2">The sequence shown here is derived from an EMBL/GenBank/DDBJ whole genome shotgun (WGS) entry which is preliminary data.</text>
</comment>
<dbReference type="Proteomes" id="UP000708208">
    <property type="component" value="Unassembled WGS sequence"/>
</dbReference>